<evidence type="ECO:0000256" key="2">
    <source>
        <dbReference type="ARBA" id="ARBA00005636"/>
    </source>
</evidence>
<dbReference type="Pfam" id="PF03947">
    <property type="entry name" value="Ribosomal_L2_C"/>
    <property type="match status" value="1"/>
</dbReference>
<dbReference type="PANTHER" id="PTHR13691:SF5">
    <property type="entry name" value="LARGE RIBOSOMAL SUBUNIT PROTEIN UL2M"/>
    <property type="match status" value="1"/>
</dbReference>
<feature type="region of interest" description="Disordered" evidence="7">
    <location>
        <begin position="222"/>
        <end position="275"/>
    </location>
</feature>
<dbReference type="Gene3D" id="2.40.50.140">
    <property type="entry name" value="Nucleic acid-binding proteins"/>
    <property type="match status" value="1"/>
</dbReference>
<keyword evidence="3" id="KW-0150">Chloroplast</keyword>
<evidence type="ECO:0000259" key="8">
    <source>
        <dbReference type="SMART" id="SM01382"/>
    </source>
</evidence>
<dbReference type="PIRSF" id="PIRSF002158">
    <property type="entry name" value="Ribosomal_L2"/>
    <property type="match status" value="1"/>
</dbReference>
<dbReference type="InterPro" id="IPR014726">
    <property type="entry name" value="Ribosomal_uL2_dom3"/>
</dbReference>
<dbReference type="GO" id="GO:0032543">
    <property type="term" value="P:mitochondrial translation"/>
    <property type="evidence" value="ECO:0007669"/>
    <property type="project" value="TreeGrafter"/>
</dbReference>
<dbReference type="InterPro" id="IPR008991">
    <property type="entry name" value="Translation_prot_SH3-like_sf"/>
</dbReference>
<geneLocation type="mitochondrion" evidence="10"/>
<dbReference type="GO" id="GO:0005762">
    <property type="term" value="C:mitochondrial large ribosomal subunit"/>
    <property type="evidence" value="ECO:0007669"/>
    <property type="project" value="TreeGrafter"/>
</dbReference>
<evidence type="ECO:0000256" key="7">
    <source>
        <dbReference type="SAM" id="MobiDB-lite"/>
    </source>
</evidence>
<feature type="domain" description="Large ribosomal subunit protein uL2 C-terminal" evidence="8">
    <location>
        <begin position="127"/>
        <end position="253"/>
    </location>
</feature>
<accession>A0A2U9GHS1</accession>
<evidence type="ECO:0000313" key="10">
    <source>
        <dbReference type="EMBL" id="AWQ64049.1"/>
    </source>
</evidence>
<dbReference type="InterPro" id="IPR022669">
    <property type="entry name" value="Ribosomal_uL2_C"/>
</dbReference>
<evidence type="ECO:0000256" key="6">
    <source>
        <dbReference type="ARBA" id="ARBA00023274"/>
    </source>
</evidence>
<dbReference type="Pfam" id="PF00181">
    <property type="entry name" value="Ribosomal_L2_N"/>
    <property type="match status" value="1"/>
</dbReference>
<dbReference type="SMART" id="SM01383">
    <property type="entry name" value="Ribosomal_L2"/>
    <property type="match status" value="1"/>
</dbReference>
<dbReference type="NCBIfam" id="TIGR01171">
    <property type="entry name" value="rplB_bact"/>
    <property type="match status" value="1"/>
</dbReference>
<dbReference type="InterPro" id="IPR022666">
    <property type="entry name" value="Ribosomal_uL2_RNA-bd_dom"/>
</dbReference>
<dbReference type="FunFam" id="4.10.950.10:FF:000001">
    <property type="entry name" value="50S ribosomal protein L2"/>
    <property type="match status" value="1"/>
</dbReference>
<keyword evidence="10" id="KW-0496">Mitochondrion</keyword>
<evidence type="ECO:0000256" key="5">
    <source>
        <dbReference type="ARBA" id="ARBA00022980"/>
    </source>
</evidence>
<dbReference type="InterPro" id="IPR005880">
    <property type="entry name" value="Ribosomal_uL2_bac/org-type"/>
</dbReference>
<dbReference type="InterPro" id="IPR014722">
    <property type="entry name" value="Rib_uL2_dom2"/>
</dbReference>
<evidence type="ECO:0000256" key="4">
    <source>
        <dbReference type="ARBA" id="ARBA00022640"/>
    </source>
</evidence>
<dbReference type="InterPro" id="IPR022671">
    <property type="entry name" value="Ribosomal_uL2_CS"/>
</dbReference>
<dbReference type="GO" id="GO:0016740">
    <property type="term" value="F:transferase activity"/>
    <property type="evidence" value="ECO:0007669"/>
    <property type="project" value="InterPro"/>
</dbReference>
<keyword evidence="6" id="KW-0687">Ribonucleoprotein</keyword>
<dbReference type="PANTHER" id="PTHR13691">
    <property type="entry name" value="RIBOSOMAL PROTEIN L2"/>
    <property type="match status" value="1"/>
</dbReference>
<evidence type="ECO:0000256" key="1">
    <source>
        <dbReference type="ARBA" id="ARBA00004229"/>
    </source>
</evidence>
<dbReference type="SUPFAM" id="SSF50249">
    <property type="entry name" value="Nucleic acid-binding proteins"/>
    <property type="match status" value="1"/>
</dbReference>
<dbReference type="SUPFAM" id="SSF50104">
    <property type="entry name" value="Translation proteins SH3-like domain"/>
    <property type="match status" value="1"/>
</dbReference>
<dbReference type="GeneID" id="36957306"/>
<keyword evidence="5 10" id="KW-0689">Ribosomal protein</keyword>
<feature type="domain" description="Large ribosomal subunit protein uL2 RNA-binding" evidence="9">
    <location>
        <begin position="45"/>
        <end position="121"/>
    </location>
</feature>
<protein>
    <submittedName>
        <fullName evidence="10">Ribosomal protein L2</fullName>
    </submittedName>
</protein>
<dbReference type="RefSeq" id="YP_009495402.1">
    <property type="nucleotide sequence ID" value="NC_037986.1"/>
</dbReference>
<dbReference type="InterPro" id="IPR012340">
    <property type="entry name" value="NA-bd_OB-fold"/>
</dbReference>
<feature type="compositionally biased region" description="Basic and acidic residues" evidence="7">
    <location>
        <begin position="232"/>
        <end position="242"/>
    </location>
</feature>
<keyword evidence="4" id="KW-0934">Plastid</keyword>
<dbReference type="GO" id="GO:0009507">
    <property type="term" value="C:chloroplast"/>
    <property type="evidence" value="ECO:0007669"/>
    <property type="project" value="UniProtKB-SubCell"/>
</dbReference>
<dbReference type="GO" id="GO:0003735">
    <property type="term" value="F:structural constituent of ribosome"/>
    <property type="evidence" value="ECO:0007669"/>
    <property type="project" value="InterPro"/>
</dbReference>
<comment type="similarity">
    <text evidence="2">Belongs to the universal ribosomal protein uL2 family.</text>
</comment>
<proteinExistence type="inferred from homology"/>
<comment type="subcellular location">
    <subcellularLocation>
        <location evidence="1">Plastid</location>
        <location evidence="1">Chloroplast</location>
    </subcellularLocation>
</comment>
<name>A0A2U9GHS1_9STRA</name>
<dbReference type="InterPro" id="IPR002171">
    <property type="entry name" value="Ribosomal_uL2"/>
</dbReference>
<dbReference type="EMBL" id="MG271845">
    <property type="protein sequence ID" value="AWQ64049.1"/>
    <property type="molecule type" value="Genomic_DNA"/>
</dbReference>
<reference evidence="10" key="1">
    <citation type="journal article" date="2018" name="Genome Biol. Evol.">
        <title>Recurrent loss, horizontal transfer, and the obscure origins of mitochondrial introns in diatoms (Bacillariophyta).</title>
        <authorList>
            <person name="Guillory W.X."/>
            <person name="Onyshchenko A."/>
            <person name="Ruck E.C."/>
            <person name="Parks M."/>
            <person name="Nakov T."/>
            <person name="Wickett N.J."/>
            <person name="Alverson A.J."/>
        </authorList>
    </citation>
    <scope>NUCLEOTIDE SEQUENCE</scope>
    <source>
        <strain evidence="10">CCMP1855</strain>
    </source>
</reference>
<dbReference type="Gene3D" id="2.30.30.30">
    <property type="match status" value="1"/>
</dbReference>
<dbReference type="SMART" id="SM01382">
    <property type="entry name" value="Ribosomal_L2_C"/>
    <property type="match status" value="1"/>
</dbReference>
<dbReference type="AlphaFoldDB" id="A0A2U9GHS1"/>
<evidence type="ECO:0000259" key="9">
    <source>
        <dbReference type="SMART" id="SM01383"/>
    </source>
</evidence>
<sequence>MISLQKVKPTTPGRRQLIKLNQKSLNLSKKPMLKNKVKGLKNSSGRNNSGRITAFHRGGGVKKRYRKINFNRITNSTAIVCSLEHDPYRNAYIAAVFDFINNDFFYILAPKNLKVGDIVKSGLEVEPSLGSSLPIAKIPIGTAIHNVSPVPNKKAQISRSAGTFSMIKEKTEKYAVIELSSGEQRYVSSKCFASIGEVSKELHFLTRSGKAGRSRWLNRRPTVRGVAMNPIDHPHGGGEGKKSGTSRTPWGKPNQRGKTSKSTNKLIIKKINEKI</sequence>
<dbReference type="GO" id="GO:0003723">
    <property type="term" value="F:RNA binding"/>
    <property type="evidence" value="ECO:0007669"/>
    <property type="project" value="InterPro"/>
</dbReference>
<organism evidence="10">
    <name type="scientific">Cylindrotheca closterium</name>
    <dbReference type="NCBI Taxonomy" id="2856"/>
    <lineage>
        <taxon>Eukaryota</taxon>
        <taxon>Sar</taxon>
        <taxon>Stramenopiles</taxon>
        <taxon>Ochrophyta</taxon>
        <taxon>Bacillariophyta</taxon>
        <taxon>Bacillariophyceae</taxon>
        <taxon>Bacillariophycidae</taxon>
        <taxon>Bacillariales</taxon>
        <taxon>Bacillariaceae</taxon>
        <taxon>Cylindrotheca</taxon>
    </lineage>
</organism>
<dbReference type="Gene3D" id="4.10.950.10">
    <property type="entry name" value="Ribosomal protein L2, domain 3"/>
    <property type="match status" value="1"/>
</dbReference>
<dbReference type="PROSITE" id="PS00467">
    <property type="entry name" value="RIBOSOMAL_L2"/>
    <property type="match status" value="1"/>
</dbReference>
<evidence type="ECO:0000256" key="3">
    <source>
        <dbReference type="ARBA" id="ARBA00022528"/>
    </source>
</evidence>
<gene>
    <name evidence="10" type="primary">rpl2</name>
</gene>